<dbReference type="InterPro" id="IPR043864">
    <property type="entry name" value="Omp85-like_dom"/>
</dbReference>
<evidence type="ECO:0000256" key="2">
    <source>
        <dbReference type="ARBA" id="ARBA00022963"/>
    </source>
</evidence>
<dbReference type="Proteomes" id="UP000191153">
    <property type="component" value="Unassembled WGS sequence"/>
</dbReference>
<evidence type="ECO:0000256" key="3">
    <source>
        <dbReference type="ARBA" id="ARBA00023098"/>
    </source>
</evidence>
<dbReference type="RefSeq" id="WP_078694763.1">
    <property type="nucleotide sequence ID" value="NZ_FUWX01000024.1"/>
</dbReference>
<accession>A0A1T4QI45</accession>
<evidence type="ECO:0000313" key="8">
    <source>
        <dbReference type="Proteomes" id="UP000191153"/>
    </source>
</evidence>
<sequence length="771" mass="86378">MKLFFCIFFIFSTLTFSETPGNIIYSNKERVTAIEKQIELLMEKKAVLENLKNELSKYNYNPNIPTKVRPKIALVLSGGGAKGAAHIGVLKVLEKNHVPIDIITGTSAGSIVAAMYAIGYSPEEIEKILINLKFNKLLSNDPNRAFKSLVEKIDPDKYPLSMSIDKNFNLSFPMGVLNGEMVYLQLKQIFGKAENIEDFDNFPIRYRAMTTNLQNGKPVTLTHGDLALATLKSMAIPTFIDPIHEGKNFYVDGGVADNFPVAEAISMGADIVIAVNISSADKPITDNSNIITIIDKLSTYNGNRSTDFQKKIPNILITPDLDNHSTLNFNDLDVLVKSGEKAANNFNYAFKNLSNKKDFDQIKAKGKLLNDSPRKINHIVLIGNKVLTERQVEILKPTGKLLNRNDLNLWAEKIYALNFVDRVFYHVKKDTIYFTVRENSKTKLQAGISYISDYGAALEVAAQMPDFGLWTKNYTLRAELSKYPKLSIKDISEYKLANMNFLVAGEMSYGLYPLFIYDKKDQISTYKGNLFNTNISVGTTLFNKFLLGYNLAYKNLHTSYDSGSKLHFIKNLNSSENYITNTLFLYGDTLNEGLYPTKGFQFSLQGFSGNSISKEKAYEGFSFMQNSYFPITSKLSLGLSFNGGKILDGKNANPLEVFSIGGLRNSTNRNNYGFYGLPIMDIYTDKFLMGGVSLQYSLLENLYLIGKYNIANYSRITLLKTSQIANGDKDTIKGYGGGFGWRTFLGPMEFIVATSDYTSSPLYQVQIGYTF</sequence>
<feature type="short sequence motif" description="GXSXG" evidence="4">
    <location>
        <begin position="105"/>
        <end position="109"/>
    </location>
</feature>
<evidence type="ECO:0000259" key="6">
    <source>
        <dbReference type="PROSITE" id="PS51635"/>
    </source>
</evidence>
<dbReference type="AlphaFoldDB" id="A0A1T4QI45"/>
<evidence type="ECO:0000256" key="1">
    <source>
        <dbReference type="ARBA" id="ARBA00022801"/>
    </source>
</evidence>
<evidence type="ECO:0000256" key="4">
    <source>
        <dbReference type="PROSITE-ProRule" id="PRU01161"/>
    </source>
</evidence>
<feature type="short sequence motif" description="GXGXXG" evidence="4">
    <location>
        <begin position="78"/>
        <end position="83"/>
    </location>
</feature>
<dbReference type="GO" id="GO:0016042">
    <property type="term" value="P:lipid catabolic process"/>
    <property type="evidence" value="ECO:0007669"/>
    <property type="project" value="UniProtKB-UniRule"/>
</dbReference>
<reference evidence="7 8" key="1">
    <citation type="submission" date="2017-02" db="EMBL/GenBank/DDBJ databases">
        <authorList>
            <person name="Peterson S.W."/>
        </authorList>
    </citation>
    <scope>NUCLEOTIDE SEQUENCE [LARGE SCALE GENOMIC DNA]</scope>
    <source>
        <strain evidence="7 8">ATCC 700028</strain>
    </source>
</reference>
<dbReference type="InterPro" id="IPR050301">
    <property type="entry name" value="NTE"/>
</dbReference>
<dbReference type="InterPro" id="IPR016035">
    <property type="entry name" value="Acyl_Trfase/lysoPLipase"/>
</dbReference>
<name>A0A1T4QI45_9FUSO</name>
<evidence type="ECO:0000313" key="7">
    <source>
        <dbReference type="EMBL" id="SKA03307.1"/>
    </source>
</evidence>
<dbReference type="OrthoDB" id="9770965at2"/>
<proteinExistence type="predicted"/>
<dbReference type="PROSITE" id="PS51635">
    <property type="entry name" value="PNPLA"/>
    <property type="match status" value="1"/>
</dbReference>
<dbReference type="Gene3D" id="2.40.160.50">
    <property type="entry name" value="membrane protein fhac: a member of the omp85/tpsb transporter family"/>
    <property type="match status" value="1"/>
</dbReference>
<feature type="active site" description="Nucleophile" evidence="4">
    <location>
        <position position="107"/>
    </location>
</feature>
<feature type="coiled-coil region" evidence="5">
    <location>
        <begin position="31"/>
        <end position="61"/>
    </location>
</feature>
<gene>
    <name evidence="7" type="ORF">SAMN02745174_02330</name>
</gene>
<dbReference type="CDD" id="cd07205">
    <property type="entry name" value="Pat_PNPLA6_PNPLA7_NTE1_like"/>
    <property type="match status" value="1"/>
</dbReference>
<dbReference type="InterPro" id="IPR002641">
    <property type="entry name" value="PNPLA_dom"/>
</dbReference>
<dbReference type="PANTHER" id="PTHR14226">
    <property type="entry name" value="NEUROPATHY TARGET ESTERASE/SWISS CHEESE D.MELANOGASTER"/>
    <property type="match status" value="1"/>
</dbReference>
<feature type="domain" description="PNPLA" evidence="6">
    <location>
        <begin position="74"/>
        <end position="265"/>
    </location>
</feature>
<dbReference type="Pfam" id="PF01734">
    <property type="entry name" value="Patatin"/>
    <property type="match status" value="1"/>
</dbReference>
<dbReference type="SUPFAM" id="SSF52151">
    <property type="entry name" value="FabD/lysophospholipase-like"/>
    <property type="match status" value="1"/>
</dbReference>
<keyword evidence="2 4" id="KW-0442">Lipid degradation</keyword>
<keyword evidence="5" id="KW-0175">Coiled coil</keyword>
<evidence type="ECO:0000256" key="5">
    <source>
        <dbReference type="SAM" id="Coils"/>
    </source>
</evidence>
<dbReference type="EMBL" id="FUWX01000024">
    <property type="protein sequence ID" value="SKA03307.1"/>
    <property type="molecule type" value="Genomic_DNA"/>
</dbReference>
<dbReference type="GO" id="GO:0016787">
    <property type="term" value="F:hydrolase activity"/>
    <property type="evidence" value="ECO:0007669"/>
    <property type="project" value="UniProtKB-UniRule"/>
</dbReference>
<keyword evidence="8" id="KW-1185">Reference proteome</keyword>
<organism evidence="7 8">
    <name type="scientific">Cetobacterium ceti</name>
    <dbReference type="NCBI Taxonomy" id="180163"/>
    <lineage>
        <taxon>Bacteria</taxon>
        <taxon>Fusobacteriati</taxon>
        <taxon>Fusobacteriota</taxon>
        <taxon>Fusobacteriia</taxon>
        <taxon>Fusobacteriales</taxon>
        <taxon>Fusobacteriaceae</taxon>
        <taxon>Cetobacterium</taxon>
    </lineage>
</organism>
<dbReference type="Gene3D" id="3.40.1090.10">
    <property type="entry name" value="Cytosolic phospholipase A2 catalytic domain"/>
    <property type="match status" value="2"/>
</dbReference>
<feature type="active site" description="Proton acceptor" evidence="4">
    <location>
        <position position="252"/>
    </location>
</feature>
<protein>
    <submittedName>
        <fullName evidence="7">NTE family protein</fullName>
    </submittedName>
</protein>
<feature type="short sequence motif" description="DGA/G" evidence="4">
    <location>
        <begin position="252"/>
        <end position="254"/>
    </location>
</feature>
<dbReference type="STRING" id="180163.SAMN02745174_02330"/>
<dbReference type="PANTHER" id="PTHR14226:SF29">
    <property type="entry name" value="NEUROPATHY TARGET ESTERASE SWS"/>
    <property type="match status" value="1"/>
</dbReference>
<keyword evidence="3 4" id="KW-0443">Lipid metabolism</keyword>
<keyword evidence="1 4" id="KW-0378">Hydrolase</keyword>
<dbReference type="Pfam" id="PF19143">
    <property type="entry name" value="Omp85_2"/>
    <property type="match status" value="1"/>
</dbReference>